<dbReference type="EMBL" id="ANMO01000216">
    <property type="protein sequence ID" value="EMB14531.1"/>
    <property type="molecule type" value="Genomic_DNA"/>
</dbReference>
<feature type="region of interest" description="Disordered" evidence="1">
    <location>
        <begin position="237"/>
        <end position="292"/>
    </location>
</feature>
<keyword evidence="2" id="KW-0812">Transmembrane</keyword>
<comment type="caution">
    <text evidence="3">The sequence shown here is derived from an EMBL/GenBank/DDBJ whole genome shotgun (WGS) entry which is preliminary data.</text>
</comment>
<evidence type="ECO:0000313" key="3">
    <source>
        <dbReference type="EMBL" id="EMB14531.1"/>
    </source>
</evidence>
<protein>
    <submittedName>
        <fullName evidence="3">Serine repeat-containing antigen</fullName>
    </submittedName>
</protein>
<reference evidence="3" key="1">
    <citation type="submission" date="2012-11" db="EMBL/GenBank/DDBJ databases">
        <title>Permanent draft genomes of Rhodopirellula europaea strain SH398 and 6C.</title>
        <authorList>
            <person name="Richter M."/>
            <person name="Richter-Heitmann T."/>
            <person name="Frank C."/>
            <person name="Harder J."/>
            <person name="Glockner F.O."/>
        </authorList>
    </citation>
    <scope>NUCLEOTIDE SEQUENCE</scope>
    <source>
        <strain evidence="3">6C</strain>
    </source>
</reference>
<dbReference type="PATRIC" id="fig|1263867.3.peg.5313"/>
<accession>M2A4H1</accession>
<dbReference type="RefSeq" id="WP_008660660.1">
    <property type="nucleotide sequence ID" value="NZ_ANMO01000216.1"/>
</dbReference>
<sequence length="560" mass="59261">MLVTPCPRCHESVRIPDRLLSGQVAATAQVQCPWCLSTLDQQEIESAMPPALIVVGDDLNTGADPLADLEPVDGDDEEPAASAGFALAGAAPGLEASSLEAPSLATLEPEPEAADTTEEVGELETLDSDVFESPTDEPELTSVEPSADADDLDEFTIPEDRSDSAVEAQPEVAPMAIYTSDKKRRKKKSLIKTVGSPILGALLALPIGGGLLWYLDALPNLGFYPLDGTYSSSNQVQRSAAAPVNPGGYVPPIMDDAPEGRSLGEELNNDSSDDTSTPPPVELDTSEADMVPATDPATDALAELSDMTTSSNKPAAEDDLETPPEDLQPLPSDEPSVTEVAKPPVESIATSEEEAPMDAPATTDEAPTAEEPQDRLPGLPPAIDEVASDDTEMPATPEATASDDSNADMTAAIDEIDMVLNQLEGIDAADPKYGQAVIFAYGMLSRLSAETSPGNYDQLQPLVDRIKSNKNLFISFAKQVPAWIDTPQEDRQTDGAFILGKFVDAEESDGYQVRLMNGKAYPVTFADSVDAQTVTAVAFGNLDVAQEPASFEINWMQPAQ</sequence>
<dbReference type="AlphaFoldDB" id="M2A4H1"/>
<dbReference type="Proteomes" id="UP000011529">
    <property type="component" value="Unassembled WGS sequence"/>
</dbReference>
<proteinExistence type="predicted"/>
<evidence type="ECO:0000256" key="2">
    <source>
        <dbReference type="SAM" id="Phobius"/>
    </source>
</evidence>
<gene>
    <name evidence="3" type="ORF">RE6C_04953</name>
</gene>
<organism evidence="3 4">
    <name type="scientific">Rhodopirellula europaea 6C</name>
    <dbReference type="NCBI Taxonomy" id="1263867"/>
    <lineage>
        <taxon>Bacteria</taxon>
        <taxon>Pseudomonadati</taxon>
        <taxon>Planctomycetota</taxon>
        <taxon>Planctomycetia</taxon>
        <taxon>Pirellulales</taxon>
        <taxon>Pirellulaceae</taxon>
        <taxon>Rhodopirellula</taxon>
    </lineage>
</organism>
<evidence type="ECO:0000256" key="1">
    <source>
        <dbReference type="SAM" id="MobiDB-lite"/>
    </source>
</evidence>
<keyword evidence="2" id="KW-0472">Membrane</keyword>
<keyword evidence="2" id="KW-1133">Transmembrane helix</keyword>
<feature type="transmembrane region" description="Helical" evidence="2">
    <location>
        <begin position="190"/>
        <end position="215"/>
    </location>
</feature>
<reference evidence="3" key="2">
    <citation type="journal article" date="2013" name="Mar. Genomics">
        <title>Expression of sulfatases in Rhodopirellula baltica and the diversity of sulfatases in the genus Rhodopirellula.</title>
        <authorList>
            <person name="Wegner C.E."/>
            <person name="Richter-Heitmann T."/>
            <person name="Klindworth A."/>
            <person name="Klockow C."/>
            <person name="Richter M."/>
            <person name="Achstetter T."/>
            <person name="Glockner F.O."/>
            <person name="Harder J."/>
        </authorList>
    </citation>
    <scope>NUCLEOTIDE SEQUENCE [LARGE SCALE GENOMIC DNA]</scope>
    <source>
        <strain evidence="3">6C</strain>
    </source>
</reference>
<feature type="region of interest" description="Disordered" evidence="1">
    <location>
        <begin position="306"/>
        <end position="407"/>
    </location>
</feature>
<keyword evidence="4" id="KW-1185">Reference proteome</keyword>
<name>M2A4H1_9BACT</name>
<feature type="region of interest" description="Disordered" evidence="1">
    <location>
        <begin position="126"/>
        <end position="152"/>
    </location>
</feature>
<feature type="compositionally biased region" description="Low complexity" evidence="1">
    <location>
        <begin position="358"/>
        <end position="370"/>
    </location>
</feature>
<feature type="compositionally biased region" description="Acidic residues" evidence="1">
    <location>
        <begin position="126"/>
        <end position="139"/>
    </location>
</feature>
<evidence type="ECO:0000313" key="4">
    <source>
        <dbReference type="Proteomes" id="UP000011529"/>
    </source>
</evidence>